<keyword evidence="1" id="KW-0472">Membrane</keyword>
<organism evidence="2">
    <name type="scientific">Timema bartmani</name>
    <dbReference type="NCBI Taxonomy" id="61472"/>
    <lineage>
        <taxon>Eukaryota</taxon>
        <taxon>Metazoa</taxon>
        <taxon>Ecdysozoa</taxon>
        <taxon>Arthropoda</taxon>
        <taxon>Hexapoda</taxon>
        <taxon>Insecta</taxon>
        <taxon>Pterygota</taxon>
        <taxon>Neoptera</taxon>
        <taxon>Polyneoptera</taxon>
        <taxon>Phasmatodea</taxon>
        <taxon>Timematodea</taxon>
        <taxon>Timematoidea</taxon>
        <taxon>Timematidae</taxon>
        <taxon>Timema</taxon>
    </lineage>
</organism>
<dbReference type="AlphaFoldDB" id="A0A7R9ENN9"/>
<dbReference type="EMBL" id="OD564462">
    <property type="protein sequence ID" value="CAD7438465.1"/>
    <property type="molecule type" value="Genomic_DNA"/>
</dbReference>
<keyword evidence="1" id="KW-0812">Transmembrane</keyword>
<sequence length="162" mass="18419">MNLPLVLEPNWEQYEWIQNSYSPVERFEMFLDDEVIKLIANCSSNYVFQKGNIKFKVTVDFVKVVGIFFCGGGHITVVVVLNNTSLVSQSILVTKCGVFVFHLVIYSSSRGAISRSKLRDSYSQLTDTNNGITLIRFNDNNSVTVASYLQGAIRKARRWNHK</sequence>
<keyword evidence="1" id="KW-1133">Transmembrane helix</keyword>
<feature type="transmembrane region" description="Helical" evidence="1">
    <location>
        <begin position="61"/>
        <end position="81"/>
    </location>
</feature>
<reference evidence="2" key="1">
    <citation type="submission" date="2020-11" db="EMBL/GenBank/DDBJ databases">
        <authorList>
            <person name="Tran Van P."/>
        </authorList>
    </citation>
    <scope>NUCLEOTIDE SEQUENCE</scope>
</reference>
<evidence type="ECO:0000256" key="1">
    <source>
        <dbReference type="SAM" id="Phobius"/>
    </source>
</evidence>
<evidence type="ECO:0000313" key="2">
    <source>
        <dbReference type="EMBL" id="CAD7438465.1"/>
    </source>
</evidence>
<gene>
    <name evidence="2" type="ORF">TBIB3V08_LOCUS1057</name>
</gene>
<name>A0A7R9ENN9_9NEOP</name>
<protein>
    <submittedName>
        <fullName evidence="2">Uncharacterized protein</fullName>
    </submittedName>
</protein>
<proteinExistence type="predicted"/>
<accession>A0A7R9ENN9</accession>
<feature type="transmembrane region" description="Helical" evidence="1">
    <location>
        <begin position="87"/>
        <end position="107"/>
    </location>
</feature>